<keyword evidence="7" id="KW-1185">Reference proteome</keyword>
<dbReference type="PANTHER" id="PTHR44757:SF2">
    <property type="entry name" value="BIOFILM ARCHITECTURE MAINTENANCE PROTEIN MBAA"/>
    <property type="match status" value="1"/>
</dbReference>
<feature type="transmembrane region" description="Helical" evidence="1">
    <location>
        <begin position="109"/>
        <end position="133"/>
    </location>
</feature>
<dbReference type="Pfam" id="PF13426">
    <property type="entry name" value="PAS_9"/>
    <property type="match status" value="1"/>
</dbReference>
<dbReference type="InterPro" id="IPR035965">
    <property type="entry name" value="PAS-like_dom_sf"/>
</dbReference>
<dbReference type="AlphaFoldDB" id="W4QQU8"/>
<dbReference type="eggNOG" id="COG5001">
    <property type="taxonomic scope" value="Bacteria"/>
</dbReference>
<dbReference type="SMART" id="SM00091">
    <property type="entry name" value="PAS"/>
    <property type="match status" value="2"/>
</dbReference>
<feature type="domain" description="PAS" evidence="2">
    <location>
        <begin position="245"/>
        <end position="301"/>
    </location>
</feature>
<dbReference type="SMART" id="SM00267">
    <property type="entry name" value="GGDEF"/>
    <property type="match status" value="1"/>
</dbReference>
<proteinExistence type="predicted"/>
<dbReference type="PROSITE" id="PS50112">
    <property type="entry name" value="PAS"/>
    <property type="match status" value="1"/>
</dbReference>
<dbReference type="Pfam" id="PF00990">
    <property type="entry name" value="GGDEF"/>
    <property type="match status" value="1"/>
</dbReference>
<evidence type="ECO:0000259" key="4">
    <source>
        <dbReference type="PROSITE" id="PS50883"/>
    </source>
</evidence>
<dbReference type="InterPro" id="IPR035919">
    <property type="entry name" value="EAL_sf"/>
</dbReference>
<sequence>MLDNVPSFYVFNIFSVALTVLIAIITCFFAVHFSRQIKQGENSIVKKGSYSFILAFCFWLKNIVIVLTVNLPFQMVDLIIYATLSFIFTFIGSFFTLQIAQNMFLKPLHFIRISIVIAISILCADSLGFLYLFAEFIEFKAILFIMANVLILGTAFSLIRFLTQMTNEEGYNMFSGWQLFGCVTVGFSLAGIPYVVLVSLFTFDSIMPASTEQLLFLVPFIFLLNANLVLGLVPDLIGQKLAVKNVQSYLSLFHHNPDTVFSVSSEGIITDVNKEVTRLLGYKPQQLIGLHINHFLRDENQLVNMNEALTGASKLVETKLTNKKGETLDVKITIVRIVIDGKITGLYGIVKDITEQKRAEKKNHFLAYHDELTQLPNRRYFEQTIAQLIVESQTFSLLYIDFDRFKRINDTFGHLFGDRILEKIGEKLTAVLQEDCVVARLAGDEFAVMVPSHFDSKEIAENILAEFNLPIKIDGSEFTLTASIGISEFPKDAKTAEEMLKYADIAMYAVKEYGSNHYKIFDKSMIQQTKNKMYLENDLRKAIEQESLTVYFQPKYNLRTKEVIGSEALVRWDHPKHGFLSPLEFISLAEETNLIVGLERVVMKKVFQSLQAWKTSGLKPPRTSINVSFIHFYQEDFVPYLIDKLADFGLKGSDIEVEITERMIVKGQADVNKKLKALREVGVEISVDDFGTGYSSLSYLVNLSVDRLKIDKSFISNFNDNKEIISTIISMSKNLNLSVIAEGVETEEQIRLLEDLQCVEVQGFYYSRPIAGEDFQLLLERGLTPSAVQR</sequence>
<dbReference type="NCBIfam" id="TIGR00254">
    <property type="entry name" value="GGDEF"/>
    <property type="match status" value="1"/>
</dbReference>
<dbReference type="InterPro" id="IPR052155">
    <property type="entry name" value="Biofilm_reg_signaling"/>
</dbReference>
<name>W4QQU8_HALA3</name>
<dbReference type="InterPro" id="IPR029787">
    <property type="entry name" value="Nucleotide_cyclase"/>
</dbReference>
<dbReference type="CDD" id="cd01949">
    <property type="entry name" value="GGDEF"/>
    <property type="match status" value="1"/>
</dbReference>
<dbReference type="PROSITE" id="PS50883">
    <property type="entry name" value="EAL"/>
    <property type="match status" value="1"/>
</dbReference>
<dbReference type="Pfam" id="PF00563">
    <property type="entry name" value="EAL"/>
    <property type="match status" value="1"/>
</dbReference>
<dbReference type="SMART" id="SM00052">
    <property type="entry name" value="EAL"/>
    <property type="match status" value="1"/>
</dbReference>
<dbReference type="PROSITE" id="PS50887">
    <property type="entry name" value="GGDEF"/>
    <property type="match status" value="1"/>
</dbReference>
<evidence type="ECO:0000313" key="6">
    <source>
        <dbReference type="EMBL" id="GAE33729.1"/>
    </source>
</evidence>
<feature type="domain" description="GGDEF" evidence="5">
    <location>
        <begin position="393"/>
        <end position="523"/>
    </location>
</feature>
<evidence type="ECO:0000256" key="1">
    <source>
        <dbReference type="SAM" id="Phobius"/>
    </source>
</evidence>
<organism evidence="6 7">
    <name type="scientific">Halalkalibacter akibai (strain ATCC 43226 / DSM 21942 / CIP 109018 / JCM 9157 / 1139)</name>
    <name type="common">Bacillus akibai</name>
    <dbReference type="NCBI Taxonomy" id="1236973"/>
    <lineage>
        <taxon>Bacteria</taxon>
        <taxon>Bacillati</taxon>
        <taxon>Bacillota</taxon>
        <taxon>Bacilli</taxon>
        <taxon>Bacillales</taxon>
        <taxon>Bacillaceae</taxon>
        <taxon>Halalkalibacter</taxon>
    </lineage>
</organism>
<feature type="transmembrane region" description="Helical" evidence="1">
    <location>
        <begin position="139"/>
        <end position="159"/>
    </location>
</feature>
<dbReference type="STRING" id="1236973.JCM9157_752"/>
<evidence type="ECO:0000259" key="2">
    <source>
        <dbReference type="PROSITE" id="PS50112"/>
    </source>
</evidence>
<protein>
    <submittedName>
        <fullName evidence="6">Diguanylate cyclase/phosphodiesterase</fullName>
    </submittedName>
</protein>
<evidence type="ECO:0000259" key="3">
    <source>
        <dbReference type="PROSITE" id="PS50113"/>
    </source>
</evidence>
<dbReference type="OrthoDB" id="9759607at2"/>
<dbReference type="InterPro" id="IPR000700">
    <property type="entry name" value="PAS-assoc_C"/>
</dbReference>
<dbReference type="InterPro" id="IPR043128">
    <property type="entry name" value="Rev_trsase/Diguanyl_cyclase"/>
</dbReference>
<dbReference type="CDD" id="cd00130">
    <property type="entry name" value="PAS"/>
    <property type="match status" value="1"/>
</dbReference>
<keyword evidence="1" id="KW-1133">Transmembrane helix</keyword>
<reference evidence="6 7" key="1">
    <citation type="journal article" date="2014" name="Genome Announc.">
        <title>Draft Genome Sequences of Three Alkaliphilic Bacillus Strains, Bacillus wakoensis JCM 9140T, Bacillus akibai JCM 9157T, and Bacillus hemicellulosilyticus JCM 9152T.</title>
        <authorList>
            <person name="Yuki M."/>
            <person name="Oshima K."/>
            <person name="Suda W."/>
            <person name="Oshida Y."/>
            <person name="Kitamura K."/>
            <person name="Iida T."/>
            <person name="Hattori M."/>
            <person name="Ohkuma M."/>
        </authorList>
    </citation>
    <scope>NUCLEOTIDE SEQUENCE [LARGE SCALE GENOMIC DNA]</scope>
    <source>
        <strain evidence="6 7">JCM 9157</strain>
    </source>
</reference>
<evidence type="ECO:0000313" key="7">
    <source>
        <dbReference type="Proteomes" id="UP000018896"/>
    </source>
</evidence>
<accession>W4QQU8</accession>
<dbReference type="RefSeq" id="WP_035662158.1">
    <property type="nucleotide sequence ID" value="NZ_BAUV01000003.1"/>
</dbReference>
<dbReference type="Gene3D" id="3.30.70.270">
    <property type="match status" value="1"/>
</dbReference>
<feature type="transmembrane region" description="Helical" evidence="1">
    <location>
        <begin position="52"/>
        <end position="73"/>
    </location>
</feature>
<dbReference type="InterPro" id="IPR001633">
    <property type="entry name" value="EAL_dom"/>
</dbReference>
<feature type="transmembrane region" description="Helical" evidence="1">
    <location>
        <begin position="79"/>
        <end position="97"/>
    </location>
</feature>
<dbReference type="PROSITE" id="PS50113">
    <property type="entry name" value="PAC"/>
    <property type="match status" value="1"/>
</dbReference>
<dbReference type="InterPro" id="IPR000014">
    <property type="entry name" value="PAS"/>
</dbReference>
<dbReference type="Proteomes" id="UP000018896">
    <property type="component" value="Unassembled WGS sequence"/>
</dbReference>
<evidence type="ECO:0000259" key="5">
    <source>
        <dbReference type="PROSITE" id="PS50887"/>
    </source>
</evidence>
<dbReference type="SUPFAM" id="SSF55785">
    <property type="entry name" value="PYP-like sensor domain (PAS domain)"/>
    <property type="match status" value="1"/>
</dbReference>
<dbReference type="SUPFAM" id="SSF55073">
    <property type="entry name" value="Nucleotide cyclase"/>
    <property type="match status" value="1"/>
</dbReference>
<feature type="transmembrane region" description="Helical" evidence="1">
    <location>
        <begin position="214"/>
        <end position="233"/>
    </location>
</feature>
<dbReference type="Gene3D" id="3.30.450.20">
    <property type="entry name" value="PAS domain"/>
    <property type="match status" value="1"/>
</dbReference>
<dbReference type="PANTHER" id="PTHR44757">
    <property type="entry name" value="DIGUANYLATE CYCLASE DGCP"/>
    <property type="match status" value="1"/>
</dbReference>
<feature type="domain" description="PAC" evidence="3">
    <location>
        <begin position="314"/>
        <end position="365"/>
    </location>
</feature>
<feature type="transmembrane region" description="Helical" evidence="1">
    <location>
        <begin position="6"/>
        <end position="31"/>
    </location>
</feature>
<dbReference type="InterPro" id="IPR000160">
    <property type="entry name" value="GGDEF_dom"/>
</dbReference>
<feature type="domain" description="EAL" evidence="4">
    <location>
        <begin position="532"/>
        <end position="783"/>
    </location>
</feature>
<feature type="transmembrane region" description="Helical" evidence="1">
    <location>
        <begin position="179"/>
        <end position="202"/>
    </location>
</feature>
<keyword evidence="1" id="KW-0472">Membrane</keyword>
<comment type="caution">
    <text evidence="6">The sequence shown here is derived from an EMBL/GenBank/DDBJ whole genome shotgun (WGS) entry which is preliminary data.</text>
</comment>
<gene>
    <name evidence="6" type="ORF">JCM9157_752</name>
</gene>
<dbReference type="CDD" id="cd01948">
    <property type="entry name" value="EAL"/>
    <property type="match status" value="1"/>
</dbReference>
<dbReference type="SUPFAM" id="SSF141868">
    <property type="entry name" value="EAL domain-like"/>
    <property type="match status" value="1"/>
</dbReference>
<keyword evidence="1" id="KW-0812">Transmembrane</keyword>
<dbReference type="Gene3D" id="3.20.20.450">
    <property type="entry name" value="EAL domain"/>
    <property type="match status" value="1"/>
</dbReference>
<dbReference type="EMBL" id="BAUV01000003">
    <property type="protein sequence ID" value="GAE33729.1"/>
    <property type="molecule type" value="Genomic_DNA"/>
</dbReference>
<dbReference type="NCBIfam" id="TIGR00229">
    <property type="entry name" value="sensory_box"/>
    <property type="match status" value="1"/>
</dbReference>